<dbReference type="EMBL" id="JAOPGA020000526">
    <property type="protein sequence ID" value="KAL0479281.1"/>
    <property type="molecule type" value="Genomic_DNA"/>
</dbReference>
<proteinExistence type="predicted"/>
<sequence length="372" mass="42613">MNSFDEGDMDEAGDLSFFDEQDFKQYLSCINTLESIHKVVQVQHKVNNRKNKTKTKPYLLSLRVVTPVKHPVSSETALLTTSNQTFSDGRPTAPHKSAANTVSLLAGITTNMHQLSGTLTYNEVVREGANSNKRDMAPRILLTYSNIKDELYECELPFDELSAHRKEMNLDKLTWNDYLKHLHKGLFLYFIQSEDNQEEEHVRIEFDDENAESLDLLNVTIMSPLIGPQDSSEPKIRLKYTFQLYAVRDATDYTNKIQTLVFDIATYSSNLYRTRVIDDKNTIEDLKRQLHEKKDQLQDANDRLSLYQPNANYNDDINKNNDFDVGVGGFIDDQQDDVQNAKKTSTLKRKAPKSLLNPAHKRRTTGKGAKIQ</sequence>
<evidence type="ECO:0000313" key="4">
    <source>
        <dbReference type="Proteomes" id="UP001431209"/>
    </source>
</evidence>
<feature type="coiled-coil region" evidence="1">
    <location>
        <begin position="276"/>
        <end position="303"/>
    </location>
</feature>
<organism evidence="3 4">
    <name type="scientific">Acrasis kona</name>
    <dbReference type="NCBI Taxonomy" id="1008807"/>
    <lineage>
        <taxon>Eukaryota</taxon>
        <taxon>Discoba</taxon>
        <taxon>Heterolobosea</taxon>
        <taxon>Tetramitia</taxon>
        <taxon>Eutetramitia</taxon>
        <taxon>Acrasidae</taxon>
        <taxon>Acrasis</taxon>
    </lineage>
</organism>
<feature type="region of interest" description="Disordered" evidence="2">
    <location>
        <begin position="341"/>
        <end position="372"/>
    </location>
</feature>
<evidence type="ECO:0000256" key="1">
    <source>
        <dbReference type="SAM" id="Coils"/>
    </source>
</evidence>
<evidence type="ECO:0000313" key="3">
    <source>
        <dbReference type="EMBL" id="KAL0479281.1"/>
    </source>
</evidence>
<keyword evidence="1" id="KW-0175">Coiled coil</keyword>
<keyword evidence="4" id="KW-1185">Reference proteome</keyword>
<protein>
    <submittedName>
        <fullName evidence="3">Uncharacterized protein</fullName>
    </submittedName>
</protein>
<reference evidence="3 4" key="1">
    <citation type="submission" date="2024-03" db="EMBL/GenBank/DDBJ databases">
        <title>The Acrasis kona genome and developmental transcriptomes reveal deep origins of eukaryotic multicellular pathways.</title>
        <authorList>
            <person name="Sheikh S."/>
            <person name="Fu C.-J."/>
            <person name="Brown M.W."/>
            <person name="Baldauf S.L."/>
        </authorList>
    </citation>
    <scope>NUCLEOTIDE SEQUENCE [LARGE SCALE GENOMIC DNA]</scope>
    <source>
        <strain evidence="3 4">ATCC MYA-3509</strain>
    </source>
</reference>
<comment type="caution">
    <text evidence="3">The sequence shown here is derived from an EMBL/GenBank/DDBJ whole genome shotgun (WGS) entry which is preliminary data.</text>
</comment>
<evidence type="ECO:0000256" key="2">
    <source>
        <dbReference type="SAM" id="MobiDB-lite"/>
    </source>
</evidence>
<dbReference type="Proteomes" id="UP001431209">
    <property type="component" value="Unassembled WGS sequence"/>
</dbReference>
<name>A0AAW2YQR2_9EUKA</name>
<dbReference type="AlphaFoldDB" id="A0AAW2YQR2"/>
<gene>
    <name evidence="3" type="ORF">AKO1_008123</name>
</gene>
<accession>A0AAW2YQR2</accession>